<keyword evidence="3" id="KW-1185">Reference proteome</keyword>
<reference evidence="3" key="1">
    <citation type="submission" date="2022-10" db="EMBL/GenBank/DDBJ databases">
        <title>Genome assembly of Pristionchus species.</title>
        <authorList>
            <person name="Yoshida K."/>
            <person name="Sommer R.J."/>
        </authorList>
    </citation>
    <scope>NUCLEOTIDE SEQUENCE [LARGE SCALE GENOMIC DNA]</scope>
    <source>
        <strain evidence="3">RS5460</strain>
    </source>
</reference>
<feature type="compositionally biased region" description="Basic and acidic residues" evidence="1">
    <location>
        <begin position="45"/>
        <end position="61"/>
    </location>
</feature>
<evidence type="ECO:0000313" key="2">
    <source>
        <dbReference type="EMBL" id="GMR55309.1"/>
    </source>
</evidence>
<name>A0AAN5D2T0_9BILA</name>
<feature type="region of interest" description="Disordered" evidence="1">
    <location>
        <begin position="1"/>
        <end position="61"/>
    </location>
</feature>
<dbReference type="AlphaFoldDB" id="A0AAN5D2T0"/>
<dbReference type="EMBL" id="BTRK01000005">
    <property type="protein sequence ID" value="GMR55309.1"/>
    <property type="molecule type" value="Genomic_DNA"/>
</dbReference>
<comment type="caution">
    <text evidence="2">The sequence shown here is derived from an EMBL/GenBank/DDBJ whole genome shotgun (WGS) entry which is preliminary data.</text>
</comment>
<feature type="compositionally biased region" description="Acidic residues" evidence="1">
    <location>
        <begin position="25"/>
        <end position="36"/>
    </location>
</feature>
<evidence type="ECO:0000313" key="3">
    <source>
        <dbReference type="Proteomes" id="UP001328107"/>
    </source>
</evidence>
<evidence type="ECO:0000256" key="1">
    <source>
        <dbReference type="SAM" id="MobiDB-lite"/>
    </source>
</evidence>
<gene>
    <name evidence="2" type="ORF">PMAYCL1PPCAC_25504</name>
</gene>
<organism evidence="2 3">
    <name type="scientific">Pristionchus mayeri</name>
    <dbReference type="NCBI Taxonomy" id="1317129"/>
    <lineage>
        <taxon>Eukaryota</taxon>
        <taxon>Metazoa</taxon>
        <taxon>Ecdysozoa</taxon>
        <taxon>Nematoda</taxon>
        <taxon>Chromadorea</taxon>
        <taxon>Rhabditida</taxon>
        <taxon>Rhabditina</taxon>
        <taxon>Diplogasteromorpha</taxon>
        <taxon>Diplogasteroidea</taxon>
        <taxon>Neodiplogasteridae</taxon>
        <taxon>Pristionchus</taxon>
    </lineage>
</organism>
<protein>
    <submittedName>
        <fullName evidence="2">Uncharacterized protein</fullName>
    </submittedName>
</protein>
<sequence length="61" mass="7108">VSTFASRLRMADAARKNSRRKNEENDVIIIDDDEPIEQQPKRGKKESPEILELREKLRGTE</sequence>
<accession>A0AAN5D2T0</accession>
<feature type="non-terminal residue" evidence="2">
    <location>
        <position position="61"/>
    </location>
</feature>
<dbReference type="Proteomes" id="UP001328107">
    <property type="component" value="Unassembled WGS sequence"/>
</dbReference>
<feature type="compositionally biased region" description="Basic and acidic residues" evidence="1">
    <location>
        <begin position="9"/>
        <end position="24"/>
    </location>
</feature>
<feature type="non-terminal residue" evidence="2">
    <location>
        <position position="1"/>
    </location>
</feature>
<proteinExistence type="predicted"/>